<dbReference type="EMBL" id="VUNR01000009">
    <property type="protein sequence ID" value="MSU08552.1"/>
    <property type="molecule type" value="Genomic_DNA"/>
</dbReference>
<dbReference type="SUPFAM" id="SSF82693">
    <property type="entry name" value="Multidrug efflux transporter AcrB pore domain, PN1, PN2, PC1 and PC2 subdomains"/>
    <property type="match status" value="3"/>
</dbReference>
<feature type="transmembrane region" description="Helical" evidence="1">
    <location>
        <begin position="993"/>
        <end position="1017"/>
    </location>
</feature>
<sequence length="1040" mass="115091">MNLTRFSIKRPIGISMIVLFFVVLGMFSFYRIGVELLPALNTPYVSVFVRYPGANAESVEQQVIKPIEDALSSLSNVKTMNSSARYESGRVGLELEFDADADQAAIDATKKVESIRYQLPDEAEEPVVIKHDENDQPIVEIAVTADMPLSGLYAKVDNQFADVIQQAGGVSEIEVRGGVDREVAVEVDRGRMAAYQLTMNDIVSAIRNENQLLPSGTIYTDTSRSDVRMIAQYRHVEDIEKLFVQNTVKQQVPLTAVADIRHQDARTARIGRVNGRAAVNLEIYKNSDANVVETSRNIHEKLAELREKNPDYTFTVVSDDADYVNTALHNTLGTLVEGLCTTGLVLFLFLRGWRSTAAVMVAIPTSLIATFFVMYIAGFTFNMMSLMGMTLCIGILVDDSIVVLENIVRHLQMGEQPAEAAERGRNEIGMAAIAITLCDAVTFLPIAFMSGMTGQFFRQFGLTIVFAGMFSLFVSFTLTPMLASQLFKKGWQVPKHRLWDFMDNVERWAVVHYERLLRKSFHHQKAVLLSALGLFAGVITLVPTSVIGTEYMPRSDEGSFQIMVELPVSRTVEETDKVLKVLEDKLDTVPEVKYYLTRGGGSNAYEGRIKVQLVNRSDRSRSIWDVTNELRQFVKNNDFNGANIRIMETQTSVAGVSGGGGPGNGGALRIELRGSDNEKLIAESNRIMEMLKEKGNGISDVSSTYTEGLPELQMTVDREKIRTMGVSLGDIDSAMSSVISGRSAGTLVNDPLNENQDTDIKVRFKGADGYKVSDISAIPVSTGDRTVFLGDVADIKYGTGPVTIRRVDKQRAISISANIGARPLNEVIQEVEADLQGMQLDETVSYRFKGQATNMNDTYQQLVMALLMAMVLIYMLLAVLYESVLTPFIRMFSLPLGLIGSLLFLLFTGNTLNLYSMIGILVMDGVVAKNGTLLLDYTMTLQERGYSAWNAIIEAGKVRLKPIFMTTITMIVGMLPTALAMTEGAETRVSMAWVIIGGLITSTIFTLIVIPIIFMFFENYPPRTWGSLFRRKCFSKANIS</sequence>
<dbReference type="SUPFAM" id="SSF82866">
    <property type="entry name" value="Multidrug efflux transporter AcrB transmembrane domain"/>
    <property type="match status" value="2"/>
</dbReference>
<comment type="caution">
    <text evidence="2">The sequence shown here is derived from an EMBL/GenBank/DDBJ whole genome shotgun (WGS) entry which is preliminary data.</text>
</comment>
<evidence type="ECO:0000313" key="2">
    <source>
        <dbReference type="EMBL" id="MSU08552.1"/>
    </source>
</evidence>
<dbReference type="SUPFAM" id="SSF82714">
    <property type="entry name" value="Multidrug efflux transporter AcrB TolC docking domain, DN and DC subdomains"/>
    <property type="match status" value="2"/>
</dbReference>
<feature type="transmembrane region" description="Helical" evidence="1">
    <location>
        <begin position="460"/>
        <end position="483"/>
    </location>
</feature>
<proteinExistence type="predicted"/>
<evidence type="ECO:0000256" key="1">
    <source>
        <dbReference type="SAM" id="Phobius"/>
    </source>
</evidence>
<keyword evidence="1" id="KW-0812">Transmembrane</keyword>
<dbReference type="PRINTS" id="PR00702">
    <property type="entry name" value="ACRIFLAVINRP"/>
</dbReference>
<dbReference type="Gene3D" id="3.30.70.1320">
    <property type="entry name" value="Multidrug efflux transporter AcrB pore domain like"/>
    <property type="match status" value="1"/>
</dbReference>
<dbReference type="InterPro" id="IPR027463">
    <property type="entry name" value="AcrB_DN_DC_subdom"/>
</dbReference>
<dbReference type="Gene3D" id="3.30.2090.10">
    <property type="entry name" value="Multidrug efflux transporter AcrB TolC docking domain, DN and DC subdomains"/>
    <property type="match status" value="2"/>
</dbReference>
<dbReference type="PANTHER" id="PTHR32063:SF0">
    <property type="entry name" value="SWARMING MOTILITY PROTEIN SWRC"/>
    <property type="match status" value="1"/>
</dbReference>
<feature type="transmembrane region" description="Helical" evidence="1">
    <location>
        <begin position="963"/>
        <end position="981"/>
    </location>
</feature>
<dbReference type="PANTHER" id="PTHR32063">
    <property type="match status" value="1"/>
</dbReference>
<dbReference type="GO" id="GO:0042910">
    <property type="term" value="F:xenobiotic transmembrane transporter activity"/>
    <property type="evidence" value="ECO:0007669"/>
    <property type="project" value="TreeGrafter"/>
</dbReference>
<dbReference type="Gene3D" id="3.30.70.1440">
    <property type="entry name" value="Multidrug efflux transporter AcrB pore domain"/>
    <property type="match status" value="1"/>
</dbReference>
<dbReference type="Pfam" id="PF00873">
    <property type="entry name" value="ACR_tran"/>
    <property type="match status" value="1"/>
</dbReference>
<gene>
    <name evidence="2" type="ORF">FYJ84_06095</name>
</gene>
<protein>
    <submittedName>
        <fullName evidence="2">Efflux RND transporter permease subunit</fullName>
    </submittedName>
</protein>
<reference evidence="2 3" key="1">
    <citation type="submission" date="2019-08" db="EMBL/GenBank/DDBJ databases">
        <title>In-depth cultivation of the pig gut microbiome towards novel bacterial diversity and tailored functional studies.</title>
        <authorList>
            <person name="Wylensek D."/>
            <person name="Hitch T.C.A."/>
            <person name="Clavel T."/>
        </authorList>
    </citation>
    <scope>NUCLEOTIDE SEQUENCE [LARGE SCALE GENOMIC DNA]</scope>
    <source>
        <strain evidence="2 3">WCA-693-APC-5D-A</strain>
    </source>
</reference>
<feature type="transmembrane region" description="Helical" evidence="1">
    <location>
        <begin position="357"/>
        <end position="377"/>
    </location>
</feature>
<feature type="transmembrane region" description="Helical" evidence="1">
    <location>
        <begin position="526"/>
        <end position="547"/>
    </location>
</feature>
<evidence type="ECO:0000313" key="3">
    <source>
        <dbReference type="Proteomes" id="UP000433181"/>
    </source>
</evidence>
<dbReference type="GO" id="GO:0005886">
    <property type="term" value="C:plasma membrane"/>
    <property type="evidence" value="ECO:0007669"/>
    <property type="project" value="TreeGrafter"/>
</dbReference>
<dbReference type="Gene3D" id="3.30.70.1430">
    <property type="entry name" value="Multidrug efflux transporter AcrB pore domain"/>
    <property type="match status" value="2"/>
</dbReference>
<name>A0A6I2UHR6_9FIRM</name>
<keyword evidence="1" id="KW-1133">Transmembrane helix</keyword>
<dbReference type="InterPro" id="IPR001036">
    <property type="entry name" value="Acrflvin-R"/>
</dbReference>
<dbReference type="AlphaFoldDB" id="A0A6I2UHR6"/>
<keyword evidence="3" id="KW-1185">Reference proteome</keyword>
<accession>A0A6I2UHR6</accession>
<organism evidence="2 3">
    <name type="scientific">Anaerovibrio slackiae</name>
    <dbReference type="NCBI Taxonomy" id="2652309"/>
    <lineage>
        <taxon>Bacteria</taxon>
        <taxon>Bacillati</taxon>
        <taxon>Bacillota</taxon>
        <taxon>Negativicutes</taxon>
        <taxon>Selenomonadales</taxon>
        <taxon>Selenomonadaceae</taxon>
        <taxon>Anaerovibrio</taxon>
    </lineage>
</organism>
<feature type="transmembrane region" description="Helical" evidence="1">
    <location>
        <begin position="428"/>
        <end position="448"/>
    </location>
</feature>
<feature type="transmembrane region" description="Helical" evidence="1">
    <location>
        <begin position="888"/>
        <end position="908"/>
    </location>
</feature>
<feature type="transmembrane region" description="Helical" evidence="1">
    <location>
        <begin position="862"/>
        <end position="881"/>
    </location>
</feature>
<dbReference type="GeneID" id="96778484"/>
<dbReference type="Proteomes" id="UP000433181">
    <property type="component" value="Unassembled WGS sequence"/>
</dbReference>
<dbReference type="Gene3D" id="1.20.1640.10">
    <property type="entry name" value="Multidrug efflux transporter AcrB transmembrane domain"/>
    <property type="match status" value="2"/>
</dbReference>
<dbReference type="RefSeq" id="WP_154406718.1">
    <property type="nucleotide sequence ID" value="NZ_VUNR01000009.1"/>
</dbReference>
<keyword evidence="1" id="KW-0472">Membrane</keyword>
<feature type="transmembrane region" description="Helical" evidence="1">
    <location>
        <begin position="12"/>
        <end position="30"/>
    </location>
</feature>